<feature type="transmembrane region" description="Helical" evidence="9">
    <location>
        <begin position="134"/>
        <end position="151"/>
    </location>
</feature>
<keyword evidence="3" id="KW-1003">Cell membrane</keyword>
<evidence type="ECO:0000256" key="1">
    <source>
        <dbReference type="ARBA" id="ARBA00004429"/>
    </source>
</evidence>
<dbReference type="EMBL" id="JBHSCW010000006">
    <property type="protein sequence ID" value="MFC4352222.1"/>
    <property type="molecule type" value="Genomic_DNA"/>
</dbReference>
<dbReference type="RefSeq" id="WP_382422569.1">
    <property type="nucleotide sequence ID" value="NZ_JBHSCW010000006.1"/>
</dbReference>
<comment type="function">
    <text evidence="9">Part of the tripartite ATP-independent periplasmic (TRAP) transport system.</text>
</comment>
<evidence type="ECO:0000256" key="2">
    <source>
        <dbReference type="ARBA" id="ARBA00022448"/>
    </source>
</evidence>
<dbReference type="InterPro" id="IPR055348">
    <property type="entry name" value="DctQ"/>
</dbReference>
<evidence type="ECO:0000256" key="7">
    <source>
        <dbReference type="ARBA" id="ARBA00023136"/>
    </source>
</evidence>
<dbReference type="PANTHER" id="PTHR35011:SF4">
    <property type="entry name" value="SLL1102 PROTEIN"/>
    <property type="match status" value="1"/>
</dbReference>
<evidence type="ECO:0000256" key="4">
    <source>
        <dbReference type="ARBA" id="ARBA00022519"/>
    </source>
</evidence>
<comment type="subunit">
    <text evidence="9">The complex comprises the extracytoplasmic solute receptor protein and the two transmembrane proteins.</text>
</comment>
<keyword evidence="6 9" id="KW-1133">Transmembrane helix</keyword>
<dbReference type="InterPro" id="IPR007387">
    <property type="entry name" value="TRAP_DctQ"/>
</dbReference>
<evidence type="ECO:0000256" key="8">
    <source>
        <dbReference type="ARBA" id="ARBA00038436"/>
    </source>
</evidence>
<sequence>MGFLMGLSRAIDRLNDFVGRCVYWLILIVVLISAGNAISRYLFSLSSNAWLEIQWYLFSAVFLLGAGYTLLNNEHVRIDVLYARLSPRRKAWVDIIGGLFFLLPVTIFIMVLSWPMFHTAFVRMEMSGNTGGLIRWPVLLLMPVGFFLLSLQGVSEVIKRIAYLAGRAPYPGRGQTHSEVIRDV</sequence>
<gene>
    <name evidence="11" type="ORF">ACFOW6_11795</name>
</gene>
<comment type="subcellular location">
    <subcellularLocation>
        <location evidence="1 9">Cell inner membrane</location>
        <topology evidence="1 9">Multi-pass membrane protein</topology>
    </subcellularLocation>
</comment>
<organism evidence="11 12">
    <name type="scientific">Fodinicurvata halophila</name>
    <dbReference type="NCBI Taxonomy" id="1419723"/>
    <lineage>
        <taxon>Bacteria</taxon>
        <taxon>Pseudomonadati</taxon>
        <taxon>Pseudomonadota</taxon>
        <taxon>Alphaproteobacteria</taxon>
        <taxon>Rhodospirillales</taxon>
        <taxon>Rhodovibrionaceae</taxon>
        <taxon>Fodinicurvata</taxon>
    </lineage>
</organism>
<feature type="transmembrane region" description="Helical" evidence="9">
    <location>
        <begin position="92"/>
        <end position="114"/>
    </location>
</feature>
<dbReference type="Proteomes" id="UP001595799">
    <property type="component" value="Unassembled WGS sequence"/>
</dbReference>
<comment type="caution">
    <text evidence="11">The sequence shown here is derived from an EMBL/GenBank/DDBJ whole genome shotgun (WGS) entry which is preliminary data.</text>
</comment>
<feature type="transmembrane region" description="Helical" evidence="9">
    <location>
        <begin position="53"/>
        <end position="71"/>
    </location>
</feature>
<proteinExistence type="inferred from homology"/>
<reference evidence="12" key="1">
    <citation type="journal article" date="2019" name="Int. J. Syst. Evol. Microbiol.">
        <title>The Global Catalogue of Microorganisms (GCM) 10K type strain sequencing project: providing services to taxonomists for standard genome sequencing and annotation.</title>
        <authorList>
            <consortium name="The Broad Institute Genomics Platform"/>
            <consortium name="The Broad Institute Genome Sequencing Center for Infectious Disease"/>
            <person name="Wu L."/>
            <person name="Ma J."/>
        </authorList>
    </citation>
    <scope>NUCLEOTIDE SEQUENCE [LARGE SCALE GENOMIC DNA]</scope>
    <source>
        <strain evidence="12">CECT 8472</strain>
    </source>
</reference>
<feature type="domain" description="Tripartite ATP-independent periplasmic transporters DctQ component" evidence="10">
    <location>
        <begin position="30"/>
        <end position="161"/>
    </location>
</feature>
<accession>A0ABV8ULQ8</accession>
<keyword evidence="12" id="KW-1185">Reference proteome</keyword>
<feature type="transmembrane region" description="Helical" evidence="9">
    <location>
        <begin position="21"/>
        <end position="41"/>
    </location>
</feature>
<evidence type="ECO:0000256" key="9">
    <source>
        <dbReference type="RuleBase" id="RU369079"/>
    </source>
</evidence>
<dbReference type="Pfam" id="PF04290">
    <property type="entry name" value="DctQ"/>
    <property type="match status" value="1"/>
</dbReference>
<keyword evidence="5 9" id="KW-0812">Transmembrane</keyword>
<keyword evidence="4 9" id="KW-0997">Cell inner membrane</keyword>
<name>A0ABV8ULQ8_9PROT</name>
<evidence type="ECO:0000313" key="12">
    <source>
        <dbReference type="Proteomes" id="UP001595799"/>
    </source>
</evidence>
<evidence type="ECO:0000256" key="5">
    <source>
        <dbReference type="ARBA" id="ARBA00022692"/>
    </source>
</evidence>
<keyword evidence="2 9" id="KW-0813">Transport</keyword>
<evidence type="ECO:0000256" key="3">
    <source>
        <dbReference type="ARBA" id="ARBA00022475"/>
    </source>
</evidence>
<evidence type="ECO:0000256" key="6">
    <source>
        <dbReference type="ARBA" id="ARBA00022989"/>
    </source>
</evidence>
<keyword evidence="7 9" id="KW-0472">Membrane</keyword>
<dbReference type="PANTHER" id="PTHR35011">
    <property type="entry name" value="2,3-DIKETO-L-GULONATE TRAP TRANSPORTER SMALL PERMEASE PROTEIN YIAM"/>
    <property type="match status" value="1"/>
</dbReference>
<protein>
    <recommendedName>
        <fullName evidence="9">TRAP transporter small permease protein</fullName>
    </recommendedName>
</protein>
<comment type="similarity">
    <text evidence="8 9">Belongs to the TRAP transporter small permease family.</text>
</comment>
<evidence type="ECO:0000313" key="11">
    <source>
        <dbReference type="EMBL" id="MFC4352222.1"/>
    </source>
</evidence>
<evidence type="ECO:0000259" key="10">
    <source>
        <dbReference type="Pfam" id="PF04290"/>
    </source>
</evidence>